<dbReference type="Pfam" id="PF03254">
    <property type="entry name" value="XG_FTase"/>
    <property type="match status" value="1"/>
</dbReference>
<feature type="compositionally biased region" description="Polar residues" evidence="8">
    <location>
        <begin position="73"/>
        <end position="131"/>
    </location>
</feature>
<evidence type="ECO:0000256" key="2">
    <source>
        <dbReference type="ARBA" id="ARBA00010481"/>
    </source>
</evidence>
<evidence type="ECO:0000256" key="4">
    <source>
        <dbReference type="ARBA" id="ARBA00022679"/>
    </source>
</evidence>
<evidence type="ECO:0000256" key="7">
    <source>
        <dbReference type="ARBA" id="ARBA00023316"/>
    </source>
</evidence>
<feature type="transmembrane region" description="Helical" evidence="9">
    <location>
        <begin position="20"/>
        <end position="37"/>
    </location>
</feature>
<dbReference type="Proteomes" id="UP000634136">
    <property type="component" value="Unassembled WGS sequence"/>
</dbReference>
<comment type="subcellular location">
    <subcellularLocation>
        <location evidence="1">Golgi apparatus</location>
    </subcellularLocation>
</comment>
<dbReference type="GO" id="GO:0008107">
    <property type="term" value="F:galactoside 2-alpha-L-fucosyltransferase activity"/>
    <property type="evidence" value="ECO:0007669"/>
    <property type="project" value="InterPro"/>
</dbReference>
<dbReference type="FunFam" id="3.40.50.11340:FF:000005">
    <property type="entry name" value="Galactoside 2-alpha-L-fucosyltransferase"/>
    <property type="match status" value="1"/>
</dbReference>
<sequence>MYFFEVTVEKIRLCFNRFRTPSVILGIAFVILCLITYKDSISNHLEGFSKDKVFGGTVQNVAYESLGPRVQPSIGSNSVSKNDSFTNSKHDSFTNSTKNSFRNSTKDSFTNSTKDSFTNSTKDSSPPTRNSPIADKLLDGLLAFGFDEASSSCLSRFESYLYQKASSPHKPSSYLISKLRKYEDLHKLCGPHTSLYNITMAELTRTSTRKHGASTSTMCSYIVWTPANGLGNRMVSMASAFLYALLTDRVLMVEFGSDMDGLFCEPFPNSSWRLPSDFPLSELEKHIETYQKMVNKDRENSSSSRHISSPLVLHLNLQHSSEDPEKFFHCDHSQALLHEVPMLILRSDQYFVPSLFLTPSFRQELSKMFPEKDTVFHHLGRYLFLPSNEIWGKICRFYQAYMEKADERIGLQIRVFSPDRTPNEVIMDQILRCTLKNKVLPDLGTRDDSLTTNSSLKNQTLKSVLVTSLHSYYGENLRTMYLTKPTVSGEIVGVFQPSHEENQKFNDNRHNMRALIEIYLLSLCDVLVTSSVSSFGYVAQSLGALKPWVLHKLLDKNIPDPPCVLDFSIEPCFHSPPKHDCLGKPMDHDGKDFPYARPCVDFDFGMKMLLSKNNQCKEDKFKGEEKGCPHNLFPDNTKYLNEEQPLHKDFGISPEKWFLLKSKISKLDMFPNDVETPPSNPFPERFRYCKLIKGRGSRSASAVIGSTKGPVKEL</sequence>
<accession>A0A834TCF1</accession>
<dbReference type="EMBL" id="JAAIUW010000009">
    <property type="protein sequence ID" value="KAF7814514.1"/>
    <property type="molecule type" value="Genomic_DNA"/>
</dbReference>
<comment type="caution">
    <text evidence="10">The sequence shown here is derived from an EMBL/GenBank/DDBJ whole genome shotgun (WGS) entry which is preliminary data.</text>
</comment>
<dbReference type="OrthoDB" id="428346at2759"/>
<proteinExistence type="inferred from homology"/>
<evidence type="ECO:0000256" key="5">
    <source>
        <dbReference type="ARBA" id="ARBA00023034"/>
    </source>
</evidence>
<dbReference type="InterPro" id="IPR004938">
    <property type="entry name" value="XG_FTase"/>
</dbReference>
<dbReference type="PANTHER" id="PTHR31889">
    <property type="entry name" value="FUCOSYLTRANSFERASE 2-RELATED"/>
    <property type="match status" value="1"/>
</dbReference>
<keyword evidence="9" id="KW-1133">Transmembrane helix</keyword>
<evidence type="ECO:0000256" key="3">
    <source>
        <dbReference type="ARBA" id="ARBA00022676"/>
    </source>
</evidence>
<keyword evidence="11" id="KW-1185">Reference proteome</keyword>
<feature type="region of interest" description="Disordered" evidence="8">
    <location>
        <begin position="73"/>
        <end position="132"/>
    </location>
</feature>
<dbReference type="PANTHER" id="PTHR31889:SF57">
    <property type="entry name" value="FUCOSYLTRANSFERASE"/>
    <property type="match status" value="1"/>
</dbReference>
<keyword evidence="3 10" id="KW-0328">Glycosyltransferase</keyword>
<dbReference type="GO" id="GO:0009969">
    <property type="term" value="P:xyloglucan biosynthetic process"/>
    <property type="evidence" value="ECO:0007669"/>
    <property type="project" value="TreeGrafter"/>
</dbReference>
<keyword evidence="4 10" id="KW-0808">Transferase</keyword>
<keyword evidence="7" id="KW-0961">Cell wall biogenesis/degradation</keyword>
<gene>
    <name evidence="10" type="ORF">G2W53_028483</name>
</gene>
<dbReference type="GO" id="GO:0005794">
    <property type="term" value="C:Golgi apparatus"/>
    <property type="evidence" value="ECO:0007669"/>
    <property type="project" value="UniProtKB-SubCell"/>
</dbReference>
<comment type="similarity">
    <text evidence="2">Belongs to the glycosyltransferase 37 family.</text>
</comment>
<keyword evidence="5" id="KW-0333">Golgi apparatus</keyword>
<dbReference type="AlphaFoldDB" id="A0A834TCF1"/>
<evidence type="ECO:0000313" key="11">
    <source>
        <dbReference type="Proteomes" id="UP000634136"/>
    </source>
</evidence>
<keyword evidence="6" id="KW-0325">Glycoprotein</keyword>
<name>A0A834TCF1_9FABA</name>
<reference evidence="10" key="1">
    <citation type="submission" date="2020-09" db="EMBL/GenBank/DDBJ databases">
        <title>Genome-Enabled Discovery of Anthraquinone Biosynthesis in Senna tora.</title>
        <authorList>
            <person name="Kang S.-H."/>
            <person name="Pandey R.P."/>
            <person name="Lee C.-M."/>
            <person name="Sim J.-S."/>
            <person name="Jeong J.-T."/>
            <person name="Choi B.-S."/>
            <person name="Jung M."/>
            <person name="Ginzburg D."/>
            <person name="Zhao K."/>
            <person name="Won S.Y."/>
            <person name="Oh T.-J."/>
            <person name="Yu Y."/>
            <person name="Kim N.-H."/>
            <person name="Lee O.R."/>
            <person name="Lee T.-H."/>
            <person name="Bashyal P."/>
            <person name="Kim T.-S."/>
            <person name="Lee W.-H."/>
            <person name="Kawkins C."/>
            <person name="Kim C.-K."/>
            <person name="Kim J.S."/>
            <person name="Ahn B.O."/>
            <person name="Rhee S.Y."/>
            <person name="Sohng J.K."/>
        </authorList>
    </citation>
    <scope>NUCLEOTIDE SEQUENCE</scope>
    <source>
        <tissue evidence="10">Leaf</tissue>
    </source>
</reference>
<dbReference type="GO" id="GO:0016020">
    <property type="term" value="C:membrane"/>
    <property type="evidence" value="ECO:0007669"/>
    <property type="project" value="InterPro"/>
</dbReference>
<evidence type="ECO:0000256" key="1">
    <source>
        <dbReference type="ARBA" id="ARBA00004555"/>
    </source>
</evidence>
<evidence type="ECO:0000313" key="10">
    <source>
        <dbReference type="EMBL" id="KAF7814514.1"/>
    </source>
</evidence>
<keyword evidence="9" id="KW-0472">Membrane</keyword>
<protein>
    <submittedName>
        <fullName evidence="10">Putative fucosyltransferase 8</fullName>
    </submittedName>
</protein>
<keyword evidence="9" id="KW-0812">Transmembrane</keyword>
<evidence type="ECO:0000256" key="6">
    <source>
        <dbReference type="ARBA" id="ARBA00023180"/>
    </source>
</evidence>
<dbReference type="GO" id="GO:0071555">
    <property type="term" value="P:cell wall organization"/>
    <property type="evidence" value="ECO:0007669"/>
    <property type="project" value="UniProtKB-KW"/>
</dbReference>
<evidence type="ECO:0000256" key="8">
    <source>
        <dbReference type="SAM" id="MobiDB-lite"/>
    </source>
</evidence>
<dbReference type="Gene3D" id="3.40.50.11340">
    <property type="match status" value="1"/>
</dbReference>
<organism evidence="10 11">
    <name type="scientific">Senna tora</name>
    <dbReference type="NCBI Taxonomy" id="362788"/>
    <lineage>
        <taxon>Eukaryota</taxon>
        <taxon>Viridiplantae</taxon>
        <taxon>Streptophyta</taxon>
        <taxon>Embryophyta</taxon>
        <taxon>Tracheophyta</taxon>
        <taxon>Spermatophyta</taxon>
        <taxon>Magnoliopsida</taxon>
        <taxon>eudicotyledons</taxon>
        <taxon>Gunneridae</taxon>
        <taxon>Pentapetalae</taxon>
        <taxon>rosids</taxon>
        <taxon>fabids</taxon>
        <taxon>Fabales</taxon>
        <taxon>Fabaceae</taxon>
        <taxon>Caesalpinioideae</taxon>
        <taxon>Cassia clade</taxon>
        <taxon>Senna</taxon>
    </lineage>
</organism>
<dbReference type="Gene3D" id="3.40.50.11350">
    <property type="match status" value="1"/>
</dbReference>
<evidence type="ECO:0000256" key="9">
    <source>
        <dbReference type="SAM" id="Phobius"/>
    </source>
</evidence>
<dbReference type="GO" id="GO:0042546">
    <property type="term" value="P:cell wall biogenesis"/>
    <property type="evidence" value="ECO:0007669"/>
    <property type="project" value="InterPro"/>
</dbReference>